<organism evidence="2 3">
    <name type="scientific">Castanea mollissima</name>
    <name type="common">Chinese chestnut</name>
    <dbReference type="NCBI Taxonomy" id="60419"/>
    <lineage>
        <taxon>Eukaryota</taxon>
        <taxon>Viridiplantae</taxon>
        <taxon>Streptophyta</taxon>
        <taxon>Embryophyta</taxon>
        <taxon>Tracheophyta</taxon>
        <taxon>Spermatophyta</taxon>
        <taxon>Magnoliopsida</taxon>
        <taxon>eudicotyledons</taxon>
        <taxon>Gunneridae</taxon>
        <taxon>Pentapetalae</taxon>
        <taxon>rosids</taxon>
        <taxon>fabids</taxon>
        <taxon>Fagales</taxon>
        <taxon>Fagaceae</taxon>
        <taxon>Castanea</taxon>
    </lineage>
</organism>
<dbReference type="Pfam" id="PF14223">
    <property type="entry name" value="Retrotran_gag_2"/>
    <property type="match status" value="1"/>
</dbReference>
<protein>
    <recommendedName>
        <fullName evidence="4">Retrotransposon Copia-like N-terminal domain-containing protein</fullName>
    </recommendedName>
</protein>
<dbReference type="Proteomes" id="UP000737018">
    <property type="component" value="Unassembled WGS sequence"/>
</dbReference>
<keyword evidence="3" id="KW-1185">Reference proteome</keyword>
<feature type="compositionally biased region" description="Gly residues" evidence="1">
    <location>
        <begin position="233"/>
        <end position="245"/>
    </location>
</feature>
<evidence type="ECO:0000313" key="2">
    <source>
        <dbReference type="EMBL" id="KAF3963599.1"/>
    </source>
</evidence>
<feature type="region of interest" description="Disordered" evidence="1">
    <location>
        <begin position="214"/>
        <end position="270"/>
    </location>
</feature>
<dbReference type="PANTHER" id="PTHR47481:SF37">
    <property type="entry name" value="RETROTRANSPOSON GAG DOMAIN-CONTAINING PROTEIN"/>
    <property type="match status" value="1"/>
</dbReference>
<name>A0A8J4VWH0_9ROSI</name>
<evidence type="ECO:0000256" key="1">
    <source>
        <dbReference type="SAM" id="MobiDB-lite"/>
    </source>
</evidence>
<reference evidence="2" key="1">
    <citation type="submission" date="2020-03" db="EMBL/GenBank/DDBJ databases">
        <title>Castanea mollissima Vanexum genome sequencing.</title>
        <authorList>
            <person name="Staton M."/>
        </authorList>
    </citation>
    <scope>NUCLEOTIDE SEQUENCE</scope>
    <source>
        <tissue evidence="2">Leaf</tissue>
    </source>
</reference>
<dbReference type="AlphaFoldDB" id="A0A8J4VWH0"/>
<accession>A0A8J4VWH0</accession>
<evidence type="ECO:0000313" key="3">
    <source>
        <dbReference type="Proteomes" id="UP000737018"/>
    </source>
</evidence>
<dbReference type="OrthoDB" id="1845088at2759"/>
<dbReference type="PANTHER" id="PTHR47481">
    <property type="match status" value="1"/>
</dbReference>
<proteinExistence type="predicted"/>
<gene>
    <name evidence="2" type="ORF">CMV_012024</name>
</gene>
<evidence type="ECO:0008006" key="4">
    <source>
        <dbReference type="Google" id="ProtNLM"/>
    </source>
</evidence>
<comment type="caution">
    <text evidence="2">The sequence shown here is derived from an EMBL/GenBank/DDBJ whole genome shotgun (WGS) entry which is preliminary data.</text>
</comment>
<sequence>MSSMMTVKLDYSNYVVWKHQIEVILETYSMIDVISDTVMAPDQFLRDSSSSFTTEVNPDFLIWRNREQALFTFLNSTLFPFVLALIVGQESSRGVWKVLEKCFASISRSSVMSLRNELSAVKKGTDSIDVYFQRIKKIHDRLASVSVILDDEELLHIALNGLPSNYDSFSSAIRTRSDVLIVEELNTLLNVEERAIRKRFGVIDTSTMAMAANYQPPGFGRGRGRNNAQRGRANGGRGSNSGGGFHPNAPNAFSSPFSQSQPIPPRPSGP</sequence>
<dbReference type="EMBL" id="JRKL02001514">
    <property type="protein sequence ID" value="KAF3963599.1"/>
    <property type="molecule type" value="Genomic_DNA"/>
</dbReference>